<dbReference type="Proteomes" id="UP000516380">
    <property type="component" value="Chromosome"/>
</dbReference>
<evidence type="ECO:0000313" key="3">
    <source>
        <dbReference type="EMBL" id="BCI92202.1"/>
    </source>
</evidence>
<dbReference type="AlphaFoldDB" id="A0A7G1IPX0"/>
<protein>
    <recommendedName>
        <fullName evidence="2">RES domain-containing protein</fullName>
    </recommendedName>
</protein>
<feature type="region of interest" description="Disordered" evidence="1">
    <location>
        <begin position="1"/>
        <end position="43"/>
    </location>
</feature>
<evidence type="ECO:0000259" key="2">
    <source>
        <dbReference type="Pfam" id="PF08808"/>
    </source>
</evidence>
<gene>
    <name evidence="3" type="ORF">NIIDMKKI_74080</name>
</gene>
<sequence length="225" mass="24821">MTPHWSPDSYGISAAGEPALQTQGPQDAPEKLTRQPDDSTSYTGTLWRIHRTEGEHVLPWNKLRTFGPLPSMRWDPHPDAEPSMRAEGVLYAAADVATGLAEVYQTTRVIDTRAGAPTLTAWKPQRKLRLLDLSGTWLLRNSASAALLAAPRSICRRWARAIYTTWPELDGLYVPSTMTGRPNIVLWTAAADSLPALPSFSRPLSHPLVWSITQAAASEIGYRIL</sequence>
<proteinExistence type="predicted"/>
<dbReference type="EMBL" id="AP023343">
    <property type="protein sequence ID" value="BCI92202.1"/>
    <property type="molecule type" value="Genomic_DNA"/>
</dbReference>
<dbReference type="InterPro" id="IPR014914">
    <property type="entry name" value="RES_dom"/>
</dbReference>
<keyword evidence="4" id="KW-1185">Reference proteome</keyword>
<evidence type="ECO:0000313" key="4">
    <source>
        <dbReference type="Proteomes" id="UP000516380"/>
    </source>
</evidence>
<feature type="compositionally biased region" description="Basic and acidic residues" evidence="1">
    <location>
        <begin position="28"/>
        <end position="37"/>
    </location>
</feature>
<organism evidence="3 4">
    <name type="scientific">Mycobacterium kansasii</name>
    <dbReference type="NCBI Taxonomy" id="1768"/>
    <lineage>
        <taxon>Bacteria</taxon>
        <taxon>Bacillati</taxon>
        <taxon>Actinomycetota</taxon>
        <taxon>Actinomycetes</taxon>
        <taxon>Mycobacteriales</taxon>
        <taxon>Mycobacteriaceae</taxon>
        <taxon>Mycobacterium</taxon>
    </lineage>
</organism>
<feature type="domain" description="RES" evidence="2">
    <location>
        <begin position="45"/>
        <end position="196"/>
    </location>
</feature>
<evidence type="ECO:0000256" key="1">
    <source>
        <dbReference type="SAM" id="MobiDB-lite"/>
    </source>
</evidence>
<name>A0A7G1IPX0_MYCKA</name>
<accession>A0A7G1IPX0</accession>
<dbReference type="Pfam" id="PF08808">
    <property type="entry name" value="RES"/>
    <property type="match status" value="1"/>
</dbReference>
<reference evidence="3 4" key="1">
    <citation type="submission" date="2020-07" db="EMBL/GenBank/DDBJ databases">
        <title>Mycobacterium kansasii (former subtype) with zoonotic potential isolated from diseased indoor pet cat, Japan.</title>
        <authorList>
            <person name="Fukano H."/>
            <person name="Terazono T."/>
            <person name="Hoshino Y."/>
        </authorList>
    </citation>
    <scope>NUCLEOTIDE SEQUENCE [LARGE SCALE GENOMIC DNA]</scope>
    <source>
        <strain evidence="3 4">Kuro-I</strain>
    </source>
</reference>